<evidence type="ECO:0000313" key="5">
    <source>
        <dbReference type="EMBL" id="CAF3714168.1"/>
    </source>
</evidence>
<dbReference type="AlphaFoldDB" id="A0A8S2I3H0"/>
<protein>
    <recommendedName>
        <fullName evidence="3">ADP ribosyltransferase domain-containing protein</fullName>
    </recommendedName>
</protein>
<accession>A0A8S2I3H0</accession>
<dbReference type="GO" id="GO:0005576">
    <property type="term" value="C:extracellular region"/>
    <property type="evidence" value="ECO:0007669"/>
    <property type="project" value="InterPro"/>
</dbReference>
<dbReference type="Pfam" id="PF03496">
    <property type="entry name" value="ADPrib_exo_Tox"/>
    <property type="match status" value="1"/>
</dbReference>
<dbReference type="PANTHER" id="PTHR45641">
    <property type="entry name" value="TETRATRICOPEPTIDE REPEAT PROTEIN (AFU_ORTHOLOGUE AFUA_6G03870)"/>
    <property type="match status" value="1"/>
</dbReference>
<dbReference type="PANTHER" id="PTHR45641:SF19">
    <property type="entry name" value="NEPHROCYSTIN-3"/>
    <property type="match status" value="1"/>
</dbReference>
<dbReference type="EMBL" id="CAJOBA010004477">
    <property type="protein sequence ID" value="CAF3714168.1"/>
    <property type="molecule type" value="Genomic_DNA"/>
</dbReference>
<evidence type="ECO:0000256" key="1">
    <source>
        <dbReference type="ARBA" id="ARBA00022737"/>
    </source>
</evidence>
<name>A0A8S2I3H0_9BILA</name>
<dbReference type="SUPFAM" id="SSF56399">
    <property type="entry name" value="ADP-ribosylation"/>
    <property type="match status" value="1"/>
</dbReference>
<dbReference type="EMBL" id="CAJNOK010004473">
    <property type="protein sequence ID" value="CAF0938765.1"/>
    <property type="molecule type" value="Genomic_DNA"/>
</dbReference>
<keyword evidence="1" id="KW-0677">Repeat</keyword>
<sequence>MGNSMGDKPSRHSSFHDADTYTNRGKITIATLTPKETVLIWFDENMDSEPVETKRTLSQITDQVVFYTSQKLFLDYTRSIPNQTKSIVLIVSGACARDILKECHSLQHINSVYIYCMIRDRYISLMAEYNKVKGIHNELEDLKISLIEEITRSIIARPMIVQSTVAQSTIAPSSFYTLKQNYNRNLTRESASFIWFQLLRNILFKMPTKIYRTNEAKQALLTRCRSYFATDEAQLKNINEFEEKYRPENAIREYTKEGFLYKIINQALRTEDVQLLYAFRYYIVDLWLSLVELSNIFKTSSRATTAADQTILVYRGLISTKDELDKLKINLKDSDLLAPNGFISTSLRRDVAETFADINNERQNDTKVKIIHEIKINLRLKSIVLADISGLSAIDNEAEILIGVGATFKLDEIEERKNDNGTDIYWLIKMHATDEGEHIAQEYIDYERKESCGNNETIVFGRLLINMGEYRKAIDYFITLLPSSNRKSVNNDNNDKMFEDLFPSSSEEENNQRAIIYFSLGDAYVSVGDVDRALRYLEESRLYYDLLNNNYGIANTLVRSASAYISQQQYDLARDNYTQAIELYRQLEHQELNIACCLNGLGDVYADSSTKDYGKAANYYKEAYDIRKKLLTDLHPEIAMSFYNMGRLCYLRGDDNHAAKYLYEALKRKEKIFLPYHQSIACNLHCMGKVYHRQGDYIRASTCLYRALECYTQTLGSNHPDVLNLGNDIGKVISAANRKIKKT</sequence>
<gene>
    <name evidence="4" type="ORF">OVA965_LOCUS11526</name>
    <name evidence="5" type="ORF">TMI583_LOCUS11527</name>
</gene>
<dbReference type="InterPro" id="IPR003540">
    <property type="entry name" value="ADP-ribosyltransferase"/>
</dbReference>
<evidence type="ECO:0000313" key="6">
    <source>
        <dbReference type="Proteomes" id="UP000682733"/>
    </source>
</evidence>
<dbReference type="Gene3D" id="1.25.40.10">
    <property type="entry name" value="Tetratricopeptide repeat domain"/>
    <property type="match status" value="2"/>
</dbReference>
<evidence type="ECO:0000259" key="3">
    <source>
        <dbReference type="Pfam" id="PF03496"/>
    </source>
</evidence>
<feature type="domain" description="ADP ribosyltransferase" evidence="3">
    <location>
        <begin position="248"/>
        <end position="422"/>
    </location>
</feature>
<comment type="caution">
    <text evidence="5">The sequence shown here is derived from an EMBL/GenBank/DDBJ whole genome shotgun (WGS) entry which is preliminary data.</text>
</comment>
<dbReference type="SMART" id="SM00028">
    <property type="entry name" value="TPR"/>
    <property type="match status" value="5"/>
</dbReference>
<evidence type="ECO:0000256" key="2">
    <source>
        <dbReference type="ARBA" id="ARBA00022803"/>
    </source>
</evidence>
<dbReference type="SUPFAM" id="SSF48452">
    <property type="entry name" value="TPR-like"/>
    <property type="match status" value="1"/>
</dbReference>
<dbReference type="Proteomes" id="UP000682733">
    <property type="component" value="Unassembled WGS sequence"/>
</dbReference>
<dbReference type="PROSITE" id="PS51996">
    <property type="entry name" value="TR_MART"/>
    <property type="match status" value="1"/>
</dbReference>
<dbReference type="Pfam" id="PF13424">
    <property type="entry name" value="TPR_12"/>
    <property type="match status" value="2"/>
</dbReference>
<dbReference type="Gene3D" id="3.90.176.10">
    <property type="entry name" value="Toxin ADP-ribosyltransferase, Chain A, domain 1"/>
    <property type="match status" value="1"/>
</dbReference>
<reference evidence="5" key="1">
    <citation type="submission" date="2021-02" db="EMBL/GenBank/DDBJ databases">
        <authorList>
            <person name="Nowell W R."/>
        </authorList>
    </citation>
    <scope>NUCLEOTIDE SEQUENCE</scope>
</reference>
<dbReference type="Pfam" id="PF13176">
    <property type="entry name" value="TPR_7"/>
    <property type="match status" value="1"/>
</dbReference>
<dbReference type="InterPro" id="IPR011990">
    <property type="entry name" value="TPR-like_helical_dom_sf"/>
</dbReference>
<dbReference type="InterPro" id="IPR019734">
    <property type="entry name" value="TPR_rpt"/>
</dbReference>
<proteinExistence type="predicted"/>
<keyword evidence="2" id="KW-0802">TPR repeat</keyword>
<evidence type="ECO:0000313" key="4">
    <source>
        <dbReference type="EMBL" id="CAF0938765.1"/>
    </source>
</evidence>
<organism evidence="5 6">
    <name type="scientific">Didymodactylos carnosus</name>
    <dbReference type="NCBI Taxonomy" id="1234261"/>
    <lineage>
        <taxon>Eukaryota</taxon>
        <taxon>Metazoa</taxon>
        <taxon>Spiralia</taxon>
        <taxon>Gnathifera</taxon>
        <taxon>Rotifera</taxon>
        <taxon>Eurotatoria</taxon>
        <taxon>Bdelloidea</taxon>
        <taxon>Philodinida</taxon>
        <taxon>Philodinidae</taxon>
        <taxon>Didymodactylos</taxon>
    </lineage>
</organism>
<dbReference type="Proteomes" id="UP000677228">
    <property type="component" value="Unassembled WGS sequence"/>
</dbReference>